<organism evidence="1 2">
    <name type="scientific">Candidatus Buchananbacteria bacterium CG10_big_fil_rev_8_21_14_0_10_42_9</name>
    <dbReference type="NCBI Taxonomy" id="1974526"/>
    <lineage>
        <taxon>Bacteria</taxon>
        <taxon>Candidatus Buchananiibacteriota</taxon>
    </lineage>
</organism>
<dbReference type="EMBL" id="PEZZ01000034">
    <property type="protein sequence ID" value="PIS04821.1"/>
    <property type="molecule type" value="Genomic_DNA"/>
</dbReference>
<evidence type="ECO:0000313" key="1">
    <source>
        <dbReference type="EMBL" id="PIS04821.1"/>
    </source>
</evidence>
<accession>A0A2H0W2T7</accession>
<gene>
    <name evidence="1" type="ORF">COT81_04155</name>
</gene>
<sequence length="206" mass="23232">MEDPMLVPEWNPEDARCPSCREYWDQPQLPPMNLALFPCKCGEARLALLGLAWPVDGKVLLSEDVSTAEKLYCLERAVAVLIKKRLRDFFYADESPEGITWATKIPSGEMVLLFYGEMVPIDKDALLHAGRDEAIEHFTSLIHRGVLERAREYLYGLEEAGKAIELFRLTEQDEQSVPSIPDEEVRELKGADPHDLFDLIMGSGGP</sequence>
<name>A0A2H0W2T7_9BACT</name>
<reference evidence="2" key="1">
    <citation type="submission" date="2017-09" db="EMBL/GenBank/DDBJ databases">
        <title>Depth-based differentiation of microbial function through sediment-hosted aquifers and enrichment of novel symbionts in the deep terrestrial subsurface.</title>
        <authorList>
            <person name="Probst A.J."/>
            <person name="Ladd B."/>
            <person name="Jarett J.K."/>
            <person name="Geller-Mcgrath D.E."/>
            <person name="Sieber C.M.K."/>
            <person name="Emerson J.B."/>
            <person name="Anantharaman K."/>
            <person name="Thomas B.C."/>
            <person name="Malmstrom R."/>
            <person name="Stieglmeier M."/>
            <person name="Klingl A."/>
            <person name="Woyke T."/>
            <person name="Ryan C.M."/>
            <person name="Banfield J.F."/>
        </authorList>
    </citation>
    <scope>NUCLEOTIDE SEQUENCE [LARGE SCALE GENOMIC DNA]</scope>
</reference>
<comment type="caution">
    <text evidence="1">The sequence shown here is derived from an EMBL/GenBank/DDBJ whole genome shotgun (WGS) entry which is preliminary data.</text>
</comment>
<evidence type="ECO:0000313" key="2">
    <source>
        <dbReference type="Proteomes" id="UP000230935"/>
    </source>
</evidence>
<proteinExistence type="predicted"/>
<protein>
    <submittedName>
        <fullName evidence="1">Uncharacterized protein</fullName>
    </submittedName>
</protein>
<dbReference type="AlphaFoldDB" id="A0A2H0W2T7"/>
<dbReference type="Proteomes" id="UP000230935">
    <property type="component" value="Unassembled WGS sequence"/>
</dbReference>